<dbReference type="EMBL" id="MU393511">
    <property type="protein sequence ID" value="KAI4863117.1"/>
    <property type="molecule type" value="Genomic_DNA"/>
</dbReference>
<reference evidence="1 2" key="1">
    <citation type="journal article" date="2022" name="New Phytol.">
        <title>Ecological generalism drives hyperdiversity of secondary metabolite gene clusters in xylarialean endophytes.</title>
        <authorList>
            <person name="Franco M.E.E."/>
            <person name="Wisecaver J.H."/>
            <person name="Arnold A.E."/>
            <person name="Ju Y.M."/>
            <person name="Slot J.C."/>
            <person name="Ahrendt S."/>
            <person name="Moore L.P."/>
            <person name="Eastman K.E."/>
            <person name="Scott K."/>
            <person name="Konkel Z."/>
            <person name="Mondo S.J."/>
            <person name="Kuo A."/>
            <person name="Hayes R.D."/>
            <person name="Haridas S."/>
            <person name="Andreopoulos B."/>
            <person name="Riley R."/>
            <person name="LaButti K."/>
            <person name="Pangilinan J."/>
            <person name="Lipzen A."/>
            <person name="Amirebrahimi M."/>
            <person name="Yan J."/>
            <person name="Adam C."/>
            <person name="Keymanesh K."/>
            <person name="Ng V."/>
            <person name="Louie K."/>
            <person name="Northen T."/>
            <person name="Drula E."/>
            <person name="Henrissat B."/>
            <person name="Hsieh H.M."/>
            <person name="Youens-Clark K."/>
            <person name="Lutzoni F."/>
            <person name="Miadlikowska J."/>
            <person name="Eastwood D.C."/>
            <person name="Hamelin R.C."/>
            <person name="Grigoriev I.V."/>
            <person name="U'Ren J.M."/>
        </authorList>
    </citation>
    <scope>NUCLEOTIDE SEQUENCE [LARGE SCALE GENOMIC DNA]</scope>
    <source>
        <strain evidence="1 2">CBS 119005</strain>
    </source>
</reference>
<gene>
    <name evidence="1" type="ORF">F4820DRAFT_471893</name>
</gene>
<evidence type="ECO:0000313" key="1">
    <source>
        <dbReference type="EMBL" id="KAI4863117.1"/>
    </source>
</evidence>
<keyword evidence="2" id="KW-1185">Reference proteome</keyword>
<evidence type="ECO:0000313" key="2">
    <source>
        <dbReference type="Proteomes" id="UP001497700"/>
    </source>
</evidence>
<organism evidence="1 2">
    <name type="scientific">Hypoxylon rubiginosum</name>
    <dbReference type="NCBI Taxonomy" id="110542"/>
    <lineage>
        <taxon>Eukaryota</taxon>
        <taxon>Fungi</taxon>
        <taxon>Dikarya</taxon>
        <taxon>Ascomycota</taxon>
        <taxon>Pezizomycotina</taxon>
        <taxon>Sordariomycetes</taxon>
        <taxon>Xylariomycetidae</taxon>
        <taxon>Xylariales</taxon>
        <taxon>Hypoxylaceae</taxon>
        <taxon>Hypoxylon</taxon>
    </lineage>
</organism>
<proteinExistence type="predicted"/>
<sequence length="454" mass="52197">MLVNDALDTKQRLELYFEEDLAKRFTFTGMHGEGSTAVAWKVTYRPVYNTPLYPYGPPKHLVLKTQKPLGDIGVWRTQRFDVPGQSRTGSGRVGFVPNEKRWLEKFEWAEHVVKMIKIPYDPLGVAPAAVREKNWPEWLYLEWLENGSLVAFMLRAQQHYQFLPNRLLWRLFICLVRMCVAMAWPPLGPEDFDDQRPVTERSRNLPPTGFIHDDFHDGNVMFGAFESPGEGAEHNLIPPLKLIDFGDARDLNEPRERQMYLNQYYKITSEEIRRREGRASPRVEDTDRDGDVQMPDQDEELGEDDLMFASPEREPMGDDRATSKNIYDIGKAMLELALLDLRLPIRTRHVGFQWSPGQAEISTTAVELVSPNVATGSLRNPGLDPDLRALIGLCLATDPRHRPVLQELELYVQQQIAQRDFGYYNPQRTGDLTESDDNIRQIMQQLLLDANTTS</sequence>
<dbReference type="Proteomes" id="UP001497700">
    <property type="component" value="Unassembled WGS sequence"/>
</dbReference>
<comment type="caution">
    <text evidence="1">The sequence shown here is derived from an EMBL/GenBank/DDBJ whole genome shotgun (WGS) entry which is preliminary data.</text>
</comment>
<accession>A0ACB9YV65</accession>
<name>A0ACB9YV65_9PEZI</name>
<protein>
    <submittedName>
        <fullName evidence="1">Uncharacterized protein</fullName>
    </submittedName>
</protein>